<keyword evidence="3 6" id="KW-1133">Transmembrane helix</keyword>
<keyword evidence="2 6" id="KW-0812">Transmembrane</keyword>
<evidence type="ECO:0000256" key="5">
    <source>
        <dbReference type="SAM" id="MobiDB-lite"/>
    </source>
</evidence>
<dbReference type="AlphaFoldDB" id="A0A517R5L2"/>
<dbReference type="PANTHER" id="PTHR37306">
    <property type="entry name" value="COLICIN V PRODUCTION PROTEIN"/>
    <property type="match status" value="1"/>
</dbReference>
<comment type="subcellular location">
    <subcellularLocation>
        <location evidence="1">Membrane</location>
        <topology evidence="1">Multi-pass membrane protein</topology>
    </subcellularLocation>
</comment>
<evidence type="ECO:0000256" key="6">
    <source>
        <dbReference type="SAM" id="Phobius"/>
    </source>
</evidence>
<evidence type="ECO:0000256" key="3">
    <source>
        <dbReference type="ARBA" id="ARBA00022989"/>
    </source>
</evidence>
<evidence type="ECO:0000256" key="2">
    <source>
        <dbReference type="ARBA" id="ARBA00022692"/>
    </source>
</evidence>
<gene>
    <name evidence="7" type="ORF">Pan189_35430</name>
</gene>
<dbReference type="GO" id="GO:0016020">
    <property type="term" value="C:membrane"/>
    <property type="evidence" value="ECO:0007669"/>
    <property type="project" value="UniProtKB-SubCell"/>
</dbReference>
<dbReference type="GO" id="GO:0009403">
    <property type="term" value="P:toxin biosynthetic process"/>
    <property type="evidence" value="ECO:0007669"/>
    <property type="project" value="InterPro"/>
</dbReference>
<evidence type="ECO:0000313" key="8">
    <source>
        <dbReference type="Proteomes" id="UP000317318"/>
    </source>
</evidence>
<evidence type="ECO:0000256" key="1">
    <source>
        <dbReference type="ARBA" id="ARBA00004141"/>
    </source>
</evidence>
<feature type="compositionally biased region" description="Gly residues" evidence="5">
    <location>
        <begin position="182"/>
        <end position="191"/>
    </location>
</feature>
<feature type="region of interest" description="Disordered" evidence="5">
    <location>
        <begin position="383"/>
        <end position="403"/>
    </location>
</feature>
<dbReference type="Proteomes" id="UP000317318">
    <property type="component" value="Chromosome"/>
</dbReference>
<proteinExistence type="predicted"/>
<feature type="transmembrane region" description="Helical" evidence="6">
    <location>
        <begin position="23"/>
        <end position="40"/>
    </location>
</feature>
<sequence length="403" mass="43744">MWYDLVILGLLAFCTIRGMRRGFVWQLAGIAGLVLAFLFAETLSPVIAPIIGVEPPLNRWIAMFIIYIGASFVSFAIARSMHSALEKAKFVEFDRHLGGIFGFVKGTAFALLITFFAVTLSEAARPTVLNSRAGYVAAVVMWQLQPIMPEGLANILDPYLENFDRPPRATETDGETIIADGSGSGTPGSGSSGDNFGTPPQTPIDRIPGGKDSDFGALPEAKPSPAKNDLRREFESYLAASASRFGVRVLEDFRDRFARSAPTERERLVRDLRATPANVGSVESIFRAWAGVSESVAPPAKPNSASIAEQNRKLLGEIAAVYSDSPKIRDSIINEAQQRFSGVDPSVAQTVLKDWKSDLLDIRPDPDPGTDLATPLEARITRHGRAVESASPKVADGKRKRRT</sequence>
<dbReference type="PANTHER" id="PTHR37306:SF1">
    <property type="entry name" value="COLICIN V PRODUCTION PROTEIN"/>
    <property type="match status" value="1"/>
</dbReference>
<evidence type="ECO:0000313" key="7">
    <source>
        <dbReference type="EMBL" id="QDT39140.1"/>
    </source>
</evidence>
<feature type="region of interest" description="Disordered" evidence="5">
    <location>
        <begin position="164"/>
        <end position="227"/>
    </location>
</feature>
<name>A0A517R5L2_9PLAN</name>
<feature type="transmembrane region" description="Helical" evidence="6">
    <location>
        <begin position="99"/>
        <end position="120"/>
    </location>
</feature>
<dbReference type="EMBL" id="CP036268">
    <property type="protein sequence ID" value="QDT39140.1"/>
    <property type="molecule type" value="Genomic_DNA"/>
</dbReference>
<protein>
    <submittedName>
        <fullName evidence="7">Colicin V production protein</fullName>
    </submittedName>
</protein>
<keyword evidence="4 6" id="KW-0472">Membrane</keyword>
<accession>A0A517R5L2</accession>
<reference evidence="7 8" key="1">
    <citation type="submission" date="2019-02" db="EMBL/GenBank/DDBJ databases">
        <title>Deep-cultivation of Planctomycetes and their phenomic and genomic characterization uncovers novel biology.</title>
        <authorList>
            <person name="Wiegand S."/>
            <person name="Jogler M."/>
            <person name="Boedeker C."/>
            <person name="Pinto D."/>
            <person name="Vollmers J."/>
            <person name="Rivas-Marin E."/>
            <person name="Kohn T."/>
            <person name="Peeters S.H."/>
            <person name="Heuer A."/>
            <person name="Rast P."/>
            <person name="Oberbeckmann S."/>
            <person name="Bunk B."/>
            <person name="Jeske O."/>
            <person name="Meyerdierks A."/>
            <person name="Storesund J.E."/>
            <person name="Kallscheuer N."/>
            <person name="Luecker S."/>
            <person name="Lage O.M."/>
            <person name="Pohl T."/>
            <person name="Merkel B.J."/>
            <person name="Hornburger P."/>
            <person name="Mueller R.-W."/>
            <person name="Bruemmer F."/>
            <person name="Labrenz M."/>
            <person name="Spormann A.M."/>
            <person name="Op den Camp H."/>
            <person name="Overmann J."/>
            <person name="Amann R."/>
            <person name="Jetten M.S.M."/>
            <person name="Mascher T."/>
            <person name="Medema M.H."/>
            <person name="Devos D.P."/>
            <person name="Kaster A.-K."/>
            <person name="Ovreas L."/>
            <person name="Rohde M."/>
            <person name="Galperin M.Y."/>
            <person name="Jogler C."/>
        </authorList>
    </citation>
    <scope>NUCLEOTIDE SEQUENCE [LARGE SCALE GENOMIC DNA]</scope>
    <source>
        <strain evidence="7 8">Pan189</strain>
    </source>
</reference>
<dbReference type="InterPro" id="IPR003825">
    <property type="entry name" value="Colicin-V_CvpA"/>
</dbReference>
<evidence type="ECO:0000256" key="4">
    <source>
        <dbReference type="ARBA" id="ARBA00023136"/>
    </source>
</evidence>
<keyword evidence="8" id="KW-1185">Reference proteome</keyword>
<dbReference type="Pfam" id="PF02674">
    <property type="entry name" value="Colicin_V"/>
    <property type="match status" value="1"/>
</dbReference>
<feature type="transmembrane region" description="Helical" evidence="6">
    <location>
        <begin position="60"/>
        <end position="78"/>
    </location>
</feature>
<organism evidence="7 8">
    <name type="scientific">Stratiformator vulcanicus</name>
    <dbReference type="NCBI Taxonomy" id="2527980"/>
    <lineage>
        <taxon>Bacteria</taxon>
        <taxon>Pseudomonadati</taxon>
        <taxon>Planctomycetota</taxon>
        <taxon>Planctomycetia</taxon>
        <taxon>Planctomycetales</taxon>
        <taxon>Planctomycetaceae</taxon>
        <taxon>Stratiformator</taxon>
    </lineage>
</organism>
<dbReference type="RefSeq" id="WP_310820694.1">
    <property type="nucleotide sequence ID" value="NZ_CP036268.1"/>
</dbReference>
<dbReference type="KEGG" id="svp:Pan189_35430"/>